<evidence type="ECO:0000313" key="3">
    <source>
        <dbReference type="Proteomes" id="UP000507470"/>
    </source>
</evidence>
<dbReference type="PANTHER" id="PTHR46704">
    <property type="entry name" value="CXC DOMAIN-CONTAINING PROTEIN-RELATED"/>
    <property type="match status" value="1"/>
</dbReference>
<dbReference type="PANTHER" id="PTHR46704:SF1">
    <property type="entry name" value="TELOMERE LENGTH REGULATION PROTEIN TEL2 HOMOLOG"/>
    <property type="match status" value="1"/>
</dbReference>
<protein>
    <recommendedName>
        <fullName evidence="1">Presequence protease mitochondrial-type C-terminal domain-containing protein</fullName>
    </recommendedName>
</protein>
<keyword evidence="3" id="KW-1185">Reference proteome</keyword>
<dbReference type="Pfam" id="PF22516">
    <property type="entry name" value="PreP_C"/>
    <property type="match status" value="1"/>
</dbReference>
<organism evidence="2 3">
    <name type="scientific">Mytilus coruscus</name>
    <name type="common">Sea mussel</name>
    <dbReference type="NCBI Taxonomy" id="42192"/>
    <lineage>
        <taxon>Eukaryota</taxon>
        <taxon>Metazoa</taxon>
        <taxon>Spiralia</taxon>
        <taxon>Lophotrochozoa</taxon>
        <taxon>Mollusca</taxon>
        <taxon>Bivalvia</taxon>
        <taxon>Autobranchia</taxon>
        <taxon>Pteriomorphia</taxon>
        <taxon>Mytilida</taxon>
        <taxon>Mytiloidea</taxon>
        <taxon>Mytilidae</taxon>
        <taxon>Mytilinae</taxon>
        <taxon>Mytilus</taxon>
    </lineage>
</organism>
<name>A0A6J8D4Z4_MYTCO</name>
<dbReference type="SUPFAM" id="SSF63411">
    <property type="entry name" value="LuxS/MPP-like metallohydrolase"/>
    <property type="match status" value="1"/>
</dbReference>
<dbReference type="Gene3D" id="3.30.830.10">
    <property type="entry name" value="Metalloenzyme, LuxS/M16 peptidase-like"/>
    <property type="match status" value="1"/>
</dbReference>
<proteinExistence type="predicted"/>
<feature type="domain" description="Presequence protease mitochondrial-type C-terminal" evidence="1">
    <location>
        <begin position="501"/>
        <end position="570"/>
    </location>
</feature>
<accession>A0A6J8D4Z4</accession>
<reference evidence="2 3" key="1">
    <citation type="submission" date="2020-06" db="EMBL/GenBank/DDBJ databases">
        <authorList>
            <person name="Li R."/>
            <person name="Bekaert M."/>
        </authorList>
    </citation>
    <scope>NUCLEOTIDE SEQUENCE [LARGE SCALE GENOMIC DNA]</scope>
    <source>
        <strain evidence="3">wild</strain>
    </source>
</reference>
<dbReference type="GO" id="GO:0046872">
    <property type="term" value="F:metal ion binding"/>
    <property type="evidence" value="ECO:0007669"/>
    <property type="project" value="InterPro"/>
</dbReference>
<dbReference type="AlphaFoldDB" id="A0A6J8D4Z4"/>
<dbReference type="Proteomes" id="UP000507470">
    <property type="component" value="Unassembled WGS sequence"/>
</dbReference>
<dbReference type="InterPro" id="IPR011249">
    <property type="entry name" value="Metalloenz_LuxS/M16"/>
</dbReference>
<sequence length="623" mass="70050">MNAKTTLKCKSGEIITGHINPEIVFRRALVLANSRDDVTIESILSLPLGPIPVSLFHEDGTMRKCCKSDLVKQFENEVSPVLSLPDFDPSLTTYIRDGMAIVQCMDAKKHKTFGDLALAYCNYLASCFTKAHTVADVFDRYDVKHSIKSGERERRTKKSLLMQKVFQVIEGRNVPDWKKFLSVKENKQALIKFFGDFLVKFIKSNPLLVLPGHTYYMAGSFEDPEIAKVISDQEVVECPELFSTQEEADTRMILQALHADKRLKEMGKKGRIIIKSSDTDVIVLCIHFFKQMTNTSEFWIQMGNIGTIKDNRRFLPIHQLCSSLHEIICRVLPAVHALSGCDTTSSLFGIGKKSVYKVLKDAVLDFSDLYNLGDSDTETAISCSRRFVARLYDQKKKYASCHQDINKLRVKLATSKDSSLVRLPPSEAALRQHILRASFQTKIWHASCLAKPPLPSPLEYGWKSFKDSLHPVYFEGNMSADFLHDLVCSCKGKSQSKKSEKGGAYGSGAVCGSGVFSFYSYRDPNSSKTLQVFDEAVKWVVEDKFVPEDVDEAKLSVFQQTDKPITPDEMRQAMRDGIIPSFKTGCYKCDKKYLTGDRPAAVSFIGPENSTVKTDDTWKVIKG</sequence>
<evidence type="ECO:0000313" key="2">
    <source>
        <dbReference type="EMBL" id="CAC5403798.1"/>
    </source>
</evidence>
<dbReference type="InterPro" id="IPR055130">
    <property type="entry name" value="PreP_C"/>
</dbReference>
<gene>
    <name evidence="2" type="ORF">MCOR_37663</name>
</gene>
<dbReference type="OrthoDB" id="10250783at2759"/>
<evidence type="ECO:0000259" key="1">
    <source>
        <dbReference type="Pfam" id="PF22516"/>
    </source>
</evidence>
<dbReference type="EMBL" id="CACVKT020006845">
    <property type="protein sequence ID" value="CAC5403798.1"/>
    <property type="molecule type" value="Genomic_DNA"/>
</dbReference>